<dbReference type="EMBL" id="JGZN01000013">
    <property type="protein sequence ID" value="KFI91708.1"/>
    <property type="molecule type" value="Genomic_DNA"/>
</dbReference>
<gene>
    <name evidence="1" type="ORF">BISA_0995</name>
</gene>
<proteinExistence type="predicted"/>
<dbReference type="STRING" id="1437607.BISA_0995"/>
<protein>
    <submittedName>
        <fullName evidence="1">Uncharacterized protein</fullName>
    </submittedName>
</protein>
<evidence type="ECO:0000313" key="1">
    <source>
        <dbReference type="EMBL" id="KFI91708.1"/>
    </source>
</evidence>
<accession>A0A087D858</accession>
<dbReference type="AlphaFoldDB" id="A0A087D858"/>
<reference evidence="1 2" key="1">
    <citation type="submission" date="2014-03" db="EMBL/GenBank/DDBJ databases">
        <title>Genomics of Bifidobacteria.</title>
        <authorList>
            <person name="Ventura M."/>
            <person name="Milani C."/>
            <person name="Lugli G.A."/>
        </authorList>
    </citation>
    <scope>NUCLEOTIDE SEQUENCE [LARGE SCALE GENOMIC DNA]</scope>
    <source>
        <strain evidence="1 2">DSM 23967</strain>
    </source>
</reference>
<sequence length="100" mass="11506">MRPSVEALPGDSNAAVTVVSTDAANENMSNQEMDMTESLFSERDMPRPRADVTYQSRRYRHITVFDVRKLIASDHRNQPWQPRNSVIVLFVGVDKSQQRR</sequence>
<dbReference type="Proteomes" id="UP000029066">
    <property type="component" value="Unassembled WGS sequence"/>
</dbReference>
<name>A0A087D858_9BIFI</name>
<evidence type="ECO:0000313" key="2">
    <source>
        <dbReference type="Proteomes" id="UP000029066"/>
    </source>
</evidence>
<comment type="caution">
    <text evidence="1">The sequence shown here is derived from an EMBL/GenBank/DDBJ whole genome shotgun (WGS) entry which is preliminary data.</text>
</comment>
<organism evidence="1 2">
    <name type="scientific">Bifidobacterium saguini DSM 23967</name>
    <dbReference type="NCBI Taxonomy" id="1437607"/>
    <lineage>
        <taxon>Bacteria</taxon>
        <taxon>Bacillati</taxon>
        <taxon>Actinomycetota</taxon>
        <taxon>Actinomycetes</taxon>
        <taxon>Bifidobacteriales</taxon>
        <taxon>Bifidobacteriaceae</taxon>
        <taxon>Bifidobacterium</taxon>
    </lineage>
</organism>